<comment type="caution">
    <text evidence="1">The sequence shown here is derived from an EMBL/GenBank/DDBJ whole genome shotgun (WGS) entry which is preliminary data.</text>
</comment>
<keyword evidence="2" id="KW-1185">Reference proteome</keyword>
<dbReference type="EMBL" id="BNJF01000003">
    <property type="protein sequence ID" value="GHO47413.1"/>
    <property type="molecule type" value="Genomic_DNA"/>
</dbReference>
<gene>
    <name evidence="1" type="ORF">KSX_55760</name>
</gene>
<dbReference type="Proteomes" id="UP000612362">
    <property type="component" value="Unassembled WGS sequence"/>
</dbReference>
<organism evidence="1 2">
    <name type="scientific">Ktedonospora formicarum</name>
    <dbReference type="NCBI Taxonomy" id="2778364"/>
    <lineage>
        <taxon>Bacteria</taxon>
        <taxon>Bacillati</taxon>
        <taxon>Chloroflexota</taxon>
        <taxon>Ktedonobacteria</taxon>
        <taxon>Ktedonobacterales</taxon>
        <taxon>Ktedonobacteraceae</taxon>
        <taxon>Ktedonospora</taxon>
    </lineage>
</organism>
<protein>
    <submittedName>
        <fullName evidence="1">Uncharacterized protein</fullName>
    </submittedName>
</protein>
<dbReference type="AlphaFoldDB" id="A0A8J3MV86"/>
<reference evidence="1" key="1">
    <citation type="submission" date="2020-10" db="EMBL/GenBank/DDBJ databases">
        <title>Taxonomic study of unclassified bacteria belonging to the class Ktedonobacteria.</title>
        <authorList>
            <person name="Yabe S."/>
            <person name="Wang C.M."/>
            <person name="Zheng Y."/>
            <person name="Sakai Y."/>
            <person name="Cavaletti L."/>
            <person name="Monciardini P."/>
            <person name="Donadio S."/>
        </authorList>
    </citation>
    <scope>NUCLEOTIDE SEQUENCE</scope>
    <source>
        <strain evidence="1">SOSP1-1</strain>
    </source>
</reference>
<accession>A0A8J3MV86</accession>
<sequence length="61" mass="6972">MLRERQGARVDTWLAQIEQQEVSELKNLARGLKKDYAAVKAGLTTFATTLVKSDTWPFARY</sequence>
<proteinExistence type="predicted"/>
<evidence type="ECO:0000313" key="2">
    <source>
        <dbReference type="Proteomes" id="UP000612362"/>
    </source>
</evidence>
<dbReference type="RefSeq" id="WP_220196711.1">
    <property type="nucleotide sequence ID" value="NZ_BNJF01000003.1"/>
</dbReference>
<name>A0A8J3MV86_9CHLR</name>
<evidence type="ECO:0000313" key="1">
    <source>
        <dbReference type="EMBL" id="GHO47413.1"/>
    </source>
</evidence>